<keyword evidence="4" id="KW-1185">Reference proteome</keyword>
<reference evidence="5" key="1">
    <citation type="submission" date="2025-08" db="UniProtKB">
        <authorList>
            <consortium name="RefSeq"/>
        </authorList>
    </citation>
    <scope>IDENTIFICATION</scope>
    <source>
        <tissue evidence="5">Total insect</tissue>
    </source>
</reference>
<feature type="transmembrane region" description="Helical" evidence="2">
    <location>
        <begin position="197"/>
        <end position="217"/>
    </location>
</feature>
<feature type="region of interest" description="Disordered" evidence="1">
    <location>
        <begin position="429"/>
        <end position="459"/>
    </location>
</feature>
<name>A0A6P8ZXS5_THRPL</name>
<sequence>MRSNLEKLVRWTPSDLGLDCVLGIKFYCMLLITAGHGVVFLATGAVANVDYVEQAVRQPQHSYLLNGMLLVDSFLVVSGFLLTRLLLLELDKRRSVNFGLLYIFRYIRLTPSYLAVVALYATLLPRLGAGPLWPSRILLEQDRCRASWWANMLYINNYVNTDKLCMFQSWYISSDTQLFMLAPLVVYPLWRWPTMGRLIAATATAMSILIPFAVTWARKLDPVLLIFPKEIWQGDLSGNAMYQTAIIKTHMRASSYCCGLLLGWFVHRFQAGEREVSQRSVRLGWAAAVLVGVSCMFSVSTFYQSGHAYRPLEAALYASLHRLGWCAATAWIIFACVTGNGGVMQRVLTWRPLVPLSRLTYCAYLVNGGVVLWSVAGVRQPRTLSTPALALEVVSQIFATFLGALILSLMLESPIHGLERALLGRYRSGEKDGDKNDEEDKHTTPGDQQVTEEQATSQL</sequence>
<evidence type="ECO:0000313" key="5">
    <source>
        <dbReference type="RefSeq" id="XP_034249889.1"/>
    </source>
</evidence>
<dbReference type="Proteomes" id="UP000515158">
    <property type="component" value="Unplaced"/>
</dbReference>
<dbReference type="Pfam" id="PF01757">
    <property type="entry name" value="Acyl_transf_3"/>
    <property type="match status" value="1"/>
</dbReference>
<dbReference type="PANTHER" id="PTHR11161">
    <property type="entry name" value="O-ACYLTRANSFERASE"/>
    <property type="match status" value="1"/>
</dbReference>
<feature type="transmembrane region" description="Helical" evidence="2">
    <location>
        <begin position="356"/>
        <end position="376"/>
    </location>
</feature>
<evidence type="ECO:0000313" key="4">
    <source>
        <dbReference type="Proteomes" id="UP000515158"/>
    </source>
</evidence>
<dbReference type="AlphaFoldDB" id="A0A6P8ZXS5"/>
<feature type="transmembrane region" description="Helical" evidence="2">
    <location>
        <begin position="283"/>
        <end position="303"/>
    </location>
</feature>
<feature type="transmembrane region" description="Helical" evidence="2">
    <location>
        <begin position="99"/>
        <end position="123"/>
    </location>
</feature>
<evidence type="ECO:0000256" key="1">
    <source>
        <dbReference type="SAM" id="MobiDB-lite"/>
    </source>
</evidence>
<feature type="transmembrane region" description="Helical" evidence="2">
    <location>
        <begin position="21"/>
        <end position="43"/>
    </location>
</feature>
<dbReference type="GeneID" id="117650514"/>
<feature type="transmembrane region" description="Helical" evidence="2">
    <location>
        <begin position="323"/>
        <end position="344"/>
    </location>
</feature>
<accession>A0A6P8ZXS5</accession>
<keyword evidence="2" id="KW-0812">Transmembrane</keyword>
<evidence type="ECO:0000256" key="2">
    <source>
        <dbReference type="SAM" id="Phobius"/>
    </source>
</evidence>
<dbReference type="RefSeq" id="XP_034249889.1">
    <property type="nucleotide sequence ID" value="XM_034393998.1"/>
</dbReference>
<dbReference type="KEGG" id="tpal:117650514"/>
<dbReference type="InterPro" id="IPR002656">
    <property type="entry name" value="Acyl_transf_3_dom"/>
</dbReference>
<protein>
    <submittedName>
        <fullName evidence="5">Nose resistant to fluoxetine protein 6-like</fullName>
    </submittedName>
</protein>
<dbReference type="PANTHER" id="PTHR11161:SF71">
    <property type="entry name" value="NOSE RESISTANT-TO-FLUOXETINE PROTEIN N-TERMINAL DOMAIN-CONTAINING PROTEIN"/>
    <property type="match status" value="1"/>
</dbReference>
<organism evidence="5">
    <name type="scientific">Thrips palmi</name>
    <name type="common">Melon thrips</name>
    <dbReference type="NCBI Taxonomy" id="161013"/>
    <lineage>
        <taxon>Eukaryota</taxon>
        <taxon>Metazoa</taxon>
        <taxon>Ecdysozoa</taxon>
        <taxon>Arthropoda</taxon>
        <taxon>Hexapoda</taxon>
        <taxon>Insecta</taxon>
        <taxon>Pterygota</taxon>
        <taxon>Neoptera</taxon>
        <taxon>Paraneoptera</taxon>
        <taxon>Thysanoptera</taxon>
        <taxon>Terebrantia</taxon>
        <taxon>Thripoidea</taxon>
        <taxon>Thripidae</taxon>
        <taxon>Thrips</taxon>
    </lineage>
</organism>
<evidence type="ECO:0000259" key="3">
    <source>
        <dbReference type="Pfam" id="PF01757"/>
    </source>
</evidence>
<feature type="transmembrane region" description="Helical" evidence="2">
    <location>
        <begin position="388"/>
        <end position="411"/>
    </location>
</feature>
<gene>
    <name evidence="5" type="primary">LOC117650514</name>
</gene>
<dbReference type="InParanoid" id="A0A6P8ZXS5"/>
<dbReference type="GO" id="GO:0016747">
    <property type="term" value="F:acyltransferase activity, transferring groups other than amino-acyl groups"/>
    <property type="evidence" value="ECO:0007669"/>
    <property type="project" value="InterPro"/>
</dbReference>
<dbReference type="InterPro" id="IPR052728">
    <property type="entry name" value="O2_lipid_transport_reg"/>
</dbReference>
<dbReference type="OrthoDB" id="10006435at2759"/>
<feature type="compositionally biased region" description="Basic and acidic residues" evidence="1">
    <location>
        <begin position="429"/>
        <end position="444"/>
    </location>
</feature>
<feature type="domain" description="Acyltransferase 3" evidence="3">
    <location>
        <begin position="23"/>
        <end position="409"/>
    </location>
</feature>
<feature type="compositionally biased region" description="Polar residues" evidence="1">
    <location>
        <begin position="445"/>
        <end position="459"/>
    </location>
</feature>
<feature type="transmembrane region" description="Helical" evidence="2">
    <location>
        <begin position="63"/>
        <end position="87"/>
    </location>
</feature>
<keyword evidence="2" id="KW-0472">Membrane</keyword>
<keyword evidence="2" id="KW-1133">Transmembrane helix</keyword>
<proteinExistence type="predicted"/>